<dbReference type="PANTHER" id="PTHR24096:SF425">
    <property type="entry name" value="4-COUMARATE--COA LIGASE-LIKE 7"/>
    <property type="match status" value="1"/>
</dbReference>
<dbReference type="InterPro" id="IPR000873">
    <property type="entry name" value="AMP-dep_synth/lig_dom"/>
</dbReference>
<dbReference type="FunFam" id="3.30.300.30:FF:000007">
    <property type="entry name" value="4-coumarate--CoA ligase 2"/>
    <property type="match status" value="1"/>
</dbReference>
<dbReference type="Proteomes" id="UP000636800">
    <property type="component" value="Unassembled WGS sequence"/>
</dbReference>
<dbReference type="Gene3D" id="3.30.300.30">
    <property type="match status" value="1"/>
</dbReference>
<evidence type="ECO:0000256" key="5">
    <source>
        <dbReference type="ARBA" id="ARBA00022840"/>
    </source>
</evidence>
<sequence length="546" mass="59664">MAASGKVLYSVDEGIHRSPLQPVTFPTEPCLSLITFLFRNIASYPDRLAIADADSGESLTFAQLFSAIRSTSAGLSRLGIQKGTVVLICAPNSIHFAVSFFAIIAAGAVATTVNPLYTASELSKQAIDSGSKVVITVTSLWDKVKFLRLPTVFIGPKAAPSVAADSKVPILYLSDLMSVPEAEYSPPVVHQSDICTLLYSSGTTGTSKGVMLSHRNFICTSLMATHDQDLRRHPQNICLCVLPMFHVFGLSVITYAQLQRGNSLVVMGRFEMDLVLRSIEKYRVTYFFVVPPIMITLAKQGRVVRYDLSSLKYLASGAAPLGKDLMEEVAKNYPEKMVLQGYGLTEACGFISIEYPEKSVGKFGSVGFLAVGIDGKVLNVDTQEPLPPNQLGELCFRGPNIMQGYFNNPQATELTLDKEGWLHTGDLGYFDENGQIFVVDRIKELIKYKGLQVAPAELEGLLLSHPDIVDAVVIPFPDDEAGEIPIGYVVRSPNSSITEDEVLKFIANQVAPYKKLRRVTFVNSVPKSPSGKILRRELIQKAKSNL</sequence>
<evidence type="ECO:0000256" key="3">
    <source>
        <dbReference type="ARBA" id="ARBA00022598"/>
    </source>
</evidence>
<dbReference type="InterPro" id="IPR045851">
    <property type="entry name" value="AMP-bd_C_sf"/>
</dbReference>
<dbReference type="GO" id="GO:0106290">
    <property type="term" value="F:trans-cinnamate-CoA ligase activity"/>
    <property type="evidence" value="ECO:0007669"/>
    <property type="project" value="UniProtKB-ARBA"/>
</dbReference>
<dbReference type="CDD" id="cd05904">
    <property type="entry name" value="4CL"/>
    <property type="match status" value="1"/>
</dbReference>
<comment type="similarity">
    <text evidence="1">Belongs to the ATP-dependent AMP-binding enzyme family.</text>
</comment>
<dbReference type="FunFam" id="3.40.50.12780:FF:000003">
    <property type="entry name" value="Long-chain-fatty-acid--CoA ligase FadD"/>
    <property type="match status" value="1"/>
</dbReference>
<dbReference type="InterPro" id="IPR025110">
    <property type="entry name" value="AMP-bd_C"/>
</dbReference>
<dbReference type="SUPFAM" id="SSF56801">
    <property type="entry name" value="Acetyl-CoA synthetase-like"/>
    <property type="match status" value="1"/>
</dbReference>
<dbReference type="AlphaFoldDB" id="A0A835U9W3"/>
<evidence type="ECO:0000259" key="8">
    <source>
        <dbReference type="Pfam" id="PF13193"/>
    </source>
</evidence>
<dbReference type="Gene3D" id="3.40.50.12780">
    <property type="entry name" value="N-terminal domain of ligase-like"/>
    <property type="match status" value="1"/>
</dbReference>
<accession>A0A835U9W3</accession>
<evidence type="ECO:0000256" key="1">
    <source>
        <dbReference type="ARBA" id="ARBA00006432"/>
    </source>
</evidence>
<dbReference type="EC" id="6.2.1.12" evidence="2"/>
<keyword evidence="4" id="KW-0547">Nucleotide-binding</keyword>
<keyword evidence="3" id="KW-0436">Ligase</keyword>
<dbReference type="Pfam" id="PF13193">
    <property type="entry name" value="AMP-binding_C"/>
    <property type="match status" value="1"/>
</dbReference>
<dbReference type="GO" id="GO:0016207">
    <property type="term" value="F:4-coumarate-CoA ligase activity"/>
    <property type="evidence" value="ECO:0007669"/>
    <property type="project" value="UniProtKB-EC"/>
</dbReference>
<organism evidence="9 10">
    <name type="scientific">Vanilla planifolia</name>
    <name type="common">Vanilla</name>
    <dbReference type="NCBI Taxonomy" id="51239"/>
    <lineage>
        <taxon>Eukaryota</taxon>
        <taxon>Viridiplantae</taxon>
        <taxon>Streptophyta</taxon>
        <taxon>Embryophyta</taxon>
        <taxon>Tracheophyta</taxon>
        <taxon>Spermatophyta</taxon>
        <taxon>Magnoliopsida</taxon>
        <taxon>Liliopsida</taxon>
        <taxon>Asparagales</taxon>
        <taxon>Orchidaceae</taxon>
        <taxon>Vanilloideae</taxon>
        <taxon>Vanilleae</taxon>
        <taxon>Vanilla</taxon>
    </lineage>
</organism>
<dbReference type="InterPro" id="IPR042099">
    <property type="entry name" value="ANL_N_sf"/>
</dbReference>
<comment type="catalytic activity">
    <reaction evidence="6">
        <text>(E)-4-coumarate + ATP + CoA = (E)-4-coumaroyl-CoA + AMP + diphosphate</text>
        <dbReference type="Rhea" id="RHEA:19641"/>
        <dbReference type="ChEBI" id="CHEBI:12876"/>
        <dbReference type="ChEBI" id="CHEBI:30616"/>
        <dbReference type="ChEBI" id="CHEBI:33019"/>
        <dbReference type="ChEBI" id="CHEBI:57287"/>
        <dbReference type="ChEBI" id="CHEBI:85008"/>
        <dbReference type="ChEBI" id="CHEBI:456215"/>
        <dbReference type="EC" id="6.2.1.12"/>
    </reaction>
    <physiologicalReaction direction="left-to-right" evidence="6">
        <dbReference type="Rhea" id="RHEA:19642"/>
    </physiologicalReaction>
</comment>
<evidence type="ECO:0000256" key="2">
    <source>
        <dbReference type="ARBA" id="ARBA00012959"/>
    </source>
</evidence>
<dbReference type="GO" id="GO:0009698">
    <property type="term" value="P:phenylpropanoid metabolic process"/>
    <property type="evidence" value="ECO:0007669"/>
    <property type="project" value="UniProtKB-ARBA"/>
</dbReference>
<dbReference type="Pfam" id="PF00501">
    <property type="entry name" value="AMP-binding"/>
    <property type="match status" value="1"/>
</dbReference>
<proteinExistence type="inferred from homology"/>
<feature type="domain" description="AMP-dependent synthetase/ligase" evidence="7">
    <location>
        <begin position="38"/>
        <end position="406"/>
    </location>
</feature>
<evidence type="ECO:0000259" key="7">
    <source>
        <dbReference type="Pfam" id="PF00501"/>
    </source>
</evidence>
<keyword evidence="10" id="KW-1185">Reference proteome</keyword>
<keyword evidence="5" id="KW-0067">ATP-binding</keyword>
<protein>
    <recommendedName>
        <fullName evidence="2">4-coumarate--CoA ligase</fullName>
        <ecNumber evidence="2">6.2.1.12</ecNumber>
    </recommendedName>
</protein>
<evidence type="ECO:0000313" key="9">
    <source>
        <dbReference type="EMBL" id="KAG0453355.1"/>
    </source>
</evidence>
<dbReference type="EMBL" id="JADCNL010000014">
    <property type="protein sequence ID" value="KAG0453355.1"/>
    <property type="molecule type" value="Genomic_DNA"/>
</dbReference>
<dbReference type="PANTHER" id="PTHR24096">
    <property type="entry name" value="LONG-CHAIN-FATTY-ACID--COA LIGASE"/>
    <property type="match status" value="1"/>
</dbReference>
<name>A0A835U9W3_VANPL</name>
<gene>
    <name evidence="9" type="ORF">HPP92_026019</name>
</gene>
<comment type="caution">
    <text evidence="9">The sequence shown here is derived from an EMBL/GenBank/DDBJ whole genome shotgun (WGS) entry which is preliminary data.</text>
</comment>
<feature type="domain" description="AMP-binding enzyme C-terminal" evidence="8">
    <location>
        <begin position="457"/>
        <end position="532"/>
    </location>
</feature>
<dbReference type="GO" id="GO:0005524">
    <property type="term" value="F:ATP binding"/>
    <property type="evidence" value="ECO:0007669"/>
    <property type="project" value="UniProtKB-KW"/>
</dbReference>
<evidence type="ECO:0000256" key="6">
    <source>
        <dbReference type="ARBA" id="ARBA00034252"/>
    </source>
</evidence>
<dbReference type="InterPro" id="IPR020845">
    <property type="entry name" value="AMP-binding_CS"/>
</dbReference>
<evidence type="ECO:0000256" key="4">
    <source>
        <dbReference type="ARBA" id="ARBA00022741"/>
    </source>
</evidence>
<evidence type="ECO:0000313" key="10">
    <source>
        <dbReference type="Proteomes" id="UP000636800"/>
    </source>
</evidence>
<reference evidence="9 10" key="1">
    <citation type="journal article" date="2020" name="Nat. Food">
        <title>A phased Vanilla planifolia genome enables genetic improvement of flavour and production.</title>
        <authorList>
            <person name="Hasing T."/>
            <person name="Tang H."/>
            <person name="Brym M."/>
            <person name="Khazi F."/>
            <person name="Huang T."/>
            <person name="Chambers A.H."/>
        </authorList>
    </citation>
    <scope>NUCLEOTIDE SEQUENCE [LARGE SCALE GENOMIC DNA]</scope>
    <source>
        <tissue evidence="9">Leaf</tissue>
    </source>
</reference>
<dbReference type="PROSITE" id="PS00455">
    <property type="entry name" value="AMP_BINDING"/>
    <property type="match status" value="1"/>
</dbReference>